<comment type="caution">
    <text evidence="1">The sequence shown here is derived from an EMBL/GenBank/DDBJ whole genome shotgun (WGS) entry which is preliminary data.</text>
</comment>
<evidence type="ECO:0000313" key="1">
    <source>
        <dbReference type="EMBL" id="NVI45252.1"/>
    </source>
</evidence>
<protein>
    <submittedName>
        <fullName evidence="1">Uncharacterized protein</fullName>
    </submittedName>
</protein>
<accession>A0A974A227</accession>
<organism evidence="1">
    <name type="scientific">Bradyrhizobium septentrionale</name>
    <dbReference type="NCBI Taxonomy" id="1404411"/>
    <lineage>
        <taxon>Bacteria</taxon>
        <taxon>Pseudomonadati</taxon>
        <taxon>Pseudomonadota</taxon>
        <taxon>Alphaproteobacteria</taxon>
        <taxon>Hyphomicrobiales</taxon>
        <taxon>Nitrobacteraceae</taxon>
        <taxon>Bradyrhizobium</taxon>
    </lineage>
</organism>
<gene>
    <name evidence="1" type="ORF">HAP48_020265</name>
</gene>
<name>A0A974A227_9BRAD</name>
<reference evidence="1" key="1">
    <citation type="submission" date="2020-06" db="EMBL/GenBank/DDBJ databases">
        <title>Whole Genome Sequence of Bradyrhizobium sp. Strain 1S1.</title>
        <authorList>
            <person name="Bromfield E.S.P."/>
            <person name="Cloutier S."/>
        </authorList>
    </citation>
    <scope>NUCLEOTIDE SEQUENCE [LARGE SCALE GENOMIC DNA]</scope>
    <source>
        <strain evidence="1">1S1</strain>
    </source>
</reference>
<dbReference type="RefSeq" id="WP_166204636.1">
    <property type="nucleotide sequence ID" value="NZ_CP088285.1"/>
</dbReference>
<sequence>MAGSIKYEHCSIIRHKMSNVQVLFREERLMMLMGKVLGDLRQSGNAAFGLAGATAAAAPALLHRKAMSAQGVSAKRNAPKMC</sequence>
<dbReference type="EMBL" id="JAAOLE020000001">
    <property type="protein sequence ID" value="NVI45252.1"/>
    <property type="molecule type" value="Genomic_DNA"/>
</dbReference>
<proteinExistence type="predicted"/>
<dbReference type="AlphaFoldDB" id="A0A974A227"/>